<evidence type="ECO:0000256" key="1">
    <source>
        <dbReference type="SAM" id="Phobius"/>
    </source>
</evidence>
<name>A0A812L2H6_9DINO</name>
<feature type="transmembrane region" description="Helical" evidence="1">
    <location>
        <begin position="385"/>
        <end position="403"/>
    </location>
</feature>
<comment type="caution">
    <text evidence="2">The sequence shown here is derived from an EMBL/GenBank/DDBJ whole genome shotgun (WGS) entry which is preliminary data.</text>
</comment>
<dbReference type="Proteomes" id="UP000604046">
    <property type="component" value="Unassembled WGS sequence"/>
</dbReference>
<keyword evidence="3" id="KW-1185">Reference proteome</keyword>
<reference evidence="2" key="1">
    <citation type="submission" date="2021-02" db="EMBL/GenBank/DDBJ databases">
        <authorList>
            <person name="Dougan E. K."/>
            <person name="Rhodes N."/>
            <person name="Thang M."/>
            <person name="Chan C."/>
        </authorList>
    </citation>
    <scope>NUCLEOTIDE SEQUENCE</scope>
</reference>
<dbReference type="AlphaFoldDB" id="A0A812L2H6"/>
<gene>
    <name evidence="2" type="ORF">SNAT2548_LOCUS9880</name>
</gene>
<evidence type="ECO:0000313" key="3">
    <source>
        <dbReference type="Proteomes" id="UP000604046"/>
    </source>
</evidence>
<feature type="transmembrane region" description="Helical" evidence="1">
    <location>
        <begin position="116"/>
        <end position="133"/>
    </location>
</feature>
<evidence type="ECO:0000313" key="2">
    <source>
        <dbReference type="EMBL" id="CAE7234332.1"/>
    </source>
</evidence>
<feature type="transmembrane region" description="Helical" evidence="1">
    <location>
        <begin position="486"/>
        <end position="514"/>
    </location>
</feature>
<keyword evidence="1" id="KW-0812">Transmembrane</keyword>
<feature type="transmembrane region" description="Helical" evidence="1">
    <location>
        <begin position="355"/>
        <end position="373"/>
    </location>
</feature>
<dbReference type="EMBL" id="CAJNDS010000791">
    <property type="protein sequence ID" value="CAE7234332.1"/>
    <property type="molecule type" value="Genomic_DNA"/>
</dbReference>
<feature type="transmembrane region" description="Helical" evidence="1">
    <location>
        <begin position="418"/>
        <end position="434"/>
    </location>
</feature>
<organism evidence="2 3">
    <name type="scientific">Symbiodinium natans</name>
    <dbReference type="NCBI Taxonomy" id="878477"/>
    <lineage>
        <taxon>Eukaryota</taxon>
        <taxon>Sar</taxon>
        <taxon>Alveolata</taxon>
        <taxon>Dinophyceae</taxon>
        <taxon>Suessiales</taxon>
        <taxon>Symbiodiniaceae</taxon>
        <taxon>Symbiodinium</taxon>
    </lineage>
</organism>
<sequence>MGDPACWGGQFQPERCCDTAAYGPHGNADCWNEAFTFARCCPTAAPAPTASWEAGSCWSGIYGPELCCGPGGGHPRCWDEVYTYERCCPETLQRALTVWWLLPCHPGCLPSWSSEAIGLLAFGLLSAWVLYVLSHWRARRLGSLVSAGGVLLPPRSWAPDFLRMVCLCCQIAIHFMQKGPKDPVHPKHVELAVRRFAMLALDPGSTWLLLWLQRSIHICASSGWFVLSAYLLSQQDVPKVGAANLWLRKVLRQAPAAVLGGFVHLQVSGASKMKPGQQAQQMLEWASGLAGGPVEILRHEMACWLVVALCMSLRSRVLRFMSGAGVTVILAHVHLQALRVYDLVATTHQMSDRSSANVLLGEFLPIYLLSFVLSHLRPWRILPPICALLIGVLGSGLLSALFVDNVGGTWPPYVDPRLHFWLDLPMVLGTAFFLKASESAPRCYRHLLAVMAASSLMAQVVSHRLLLKWIAAVRGEGTMPMVDSLLAIPGFIFLSLLGAYLLTALIGIPGTWLIGKLVTPCFSLAPPLFFAAYLATFAFYLASEDEVFSIATKGQAFWGECPFAAFMKAPHLVVSGALSAMAEKIRSAATQGDA</sequence>
<accession>A0A812L2H6</accession>
<dbReference type="OrthoDB" id="430418at2759"/>
<feature type="transmembrane region" description="Helical" evidence="1">
    <location>
        <begin position="521"/>
        <end position="542"/>
    </location>
</feature>
<proteinExistence type="predicted"/>
<keyword evidence="1" id="KW-0472">Membrane</keyword>
<feature type="transmembrane region" description="Helical" evidence="1">
    <location>
        <begin position="317"/>
        <end position="335"/>
    </location>
</feature>
<keyword evidence="1" id="KW-1133">Transmembrane helix</keyword>
<feature type="transmembrane region" description="Helical" evidence="1">
    <location>
        <begin position="446"/>
        <end position="466"/>
    </location>
</feature>
<protein>
    <submittedName>
        <fullName evidence="2">Uncharacterized protein</fullName>
    </submittedName>
</protein>